<accession>A0ABX5XH35</accession>
<dbReference type="Pfam" id="PF07228">
    <property type="entry name" value="SpoIIE"/>
    <property type="match status" value="1"/>
</dbReference>
<evidence type="ECO:0000259" key="3">
    <source>
        <dbReference type="SMART" id="SM00331"/>
    </source>
</evidence>
<dbReference type="PANTHER" id="PTHR43156">
    <property type="entry name" value="STAGE II SPORULATION PROTEIN E-RELATED"/>
    <property type="match status" value="1"/>
</dbReference>
<dbReference type="PANTHER" id="PTHR43156:SF2">
    <property type="entry name" value="STAGE II SPORULATION PROTEIN E"/>
    <property type="match status" value="1"/>
</dbReference>
<name>A0ABX5XH35_9BACT</name>
<dbReference type="EMBL" id="CP036432">
    <property type="protein sequence ID" value="QDV81298.1"/>
    <property type="molecule type" value="Genomic_DNA"/>
</dbReference>
<reference evidence="4 5" key="1">
    <citation type="submission" date="2019-02" db="EMBL/GenBank/DDBJ databases">
        <title>Deep-cultivation of Planctomycetes and their phenomic and genomic characterization uncovers novel biology.</title>
        <authorList>
            <person name="Wiegand S."/>
            <person name="Jogler M."/>
            <person name="Boedeker C."/>
            <person name="Pinto D."/>
            <person name="Vollmers J."/>
            <person name="Rivas-Marin E."/>
            <person name="Kohn T."/>
            <person name="Peeters S.H."/>
            <person name="Heuer A."/>
            <person name="Rast P."/>
            <person name="Oberbeckmann S."/>
            <person name="Bunk B."/>
            <person name="Jeske O."/>
            <person name="Meyerdierks A."/>
            <person name="Storesund J.E."/>
            <person name="Kallscheuer N."/>
            <person name="Luecker S."/>
            <person name="Lage O.M."/>
            <person name="Pohl T."/>
            <person name="Merkel B.J."/>
            <person name="Hornburger P."/>
            <person name="Mueller R.-W."/>
            <person name="Bruemmer F."/>
            <person name="Labrenz M."/>
            <person name="Spormann A.M."/>
            <person name="Op den Camp H."/>
            <person name="Overmann J."/>
            <person name="Amann R."/>
            <person name="Jetten M.S.M."/>
            <person name="Mascher T."/>
            <person name="Medema M.H."/>
            <person name="Devos D.P."/>
            <person name="Kaster A.-K."/>
            <person name="Ovreas L."/>
            <person name="Rohde M."/>
            <person name="Galperin M.Y."/>
            <person name="Jogler C."/>
        </authorList>
    </citation>
    <scope>NUCLEOTIDE SEQUENCE [LARGE SCALE GENOMIC DNA]</scope>
    <source>
        <strain evidence="4 5">TBK1r</strain>
    </source>
</reference>
<dbReference type="Pfam" id="PF11845">
    <property type="entry name" value="Tll0287-like"/>
    <property type="match status" value="1"/>
</dbReference>
<keyword evidence="2" id="KW-0175">Coiled coil</keyword>
<dbReference type="Gene3D" id="3.60.40.10">
    <property type="entry name" value="PPM-type phosphatase domain"/>
    <property type="match status" value="1"/>
</dbReference>
<evidence type="ECO:0000313" key="5">
    <source>
        <dbReference type="Proteomes" id="UP000318081"/>
    </source>
</evidence>
<evidence type="ECO:0000313" key="4">
    <source>
        <dbReference type="EMBL" id="QDV81298.1"/>
    </source>
</evidence>
<dbReference type="Proteomes" id="UP000318081">
    <property type="component" value="Chromosome"/>
</dbReference>
<keyword evidence="1 4" id="KW-0378">Hydrolase</keyword>
<proteinExistence type="predicted"/>
<dbReference type="InterPro" id="IPR001932">
    <property type="entry name" value="PPM-type_phosphatase-like_dom"/>
</dbReference>
<feature type="coiled-coil region" evidence="2">
    <location>
        <begin position="254"/>
        <end position="288"/>
    </location>
</feature>
<feature type="domain" description="PPM-type phosphatase" evidence="3">
    <location>
        <begin position="309"/>
        <end position="525"/>
    </location>
</feature>
<dbReference type="GO" id="GO:0016787">
    <property type="term" value="F:hydrolase activity"/>
    <property type="evidence" value="ECO:0007669"/>
    <property type="project" value="UniProtKB-KW"/>
</dbReference>
<protein>
    <submittedName>
        <fullName evidence="4">Phosphoserine phosphatase RsbU</fullName>
        <ecNumber evidence="4">3.1.3.3</ecNumber>
    </submittedName>
</protein>
<dbReference type="InterPro" id="IPR021796">
    <property type="entry name" value="Tll0287-like_dom"/>
</dbReference>
<dbReference type="SUPFAM" id="SSF81606">
    <property type="entry name" value="PP2C-like"/>
    <property type="match status" value="1"/>
</dbReference>
<dbReference type="Gene3D" id="3.30.450.290">
    <property type="match status" value="1"/>
</dbReference>
<sequence length="532" mass="58193">MMASNTVLVAETRDSHAIRFGTHFWGLVGMWTAAAACSLAWSLHEQRQNIFEIGRKNAETAYEKDLVYRRWLADHGGVYVWVTGETRPNVYLAGSSRREVSTPRGTLTLINPATATRQVYEMEAEAYGVRSHLTSLRPINPLNAPDPWEAEALRLLDAGDTEVCSLERLPGGSYIRLMRPLVTEQTCLECHAEQGYQVGDIRGGISVSVPMQPLWDAGTKETIAVCTGHGLLWVIGLTGIATGMRRHRRAVESRLNAEEELREKEVRLTTFAERHARLKAEQENLESQAQLRLAGAIQQRLLPSAVPVIPGFELAGLSYPAEVTSGDFYDFIEMPDGCLGIVVADVSGHGTGPALLATETCAYLRALAETYSDVGEILTRLNKLLAPDFDDGYFVTLVLGRFDPADRSFVYAGAGHQSHLLDADGRVTTLESTGLPLGLVDDAVIETSAPITLQPSQLILLLTDGIPEAAGDEDELYGMKRALDLVRSNRRRPAGEIIEALCRDAKAFSAPDPQNDDMTAVVLKALSTDRPQ</sequence>
<dbReference type="InterPro" id="IPR036457">
    <property type="entry name" value="PPM-type-like_dom_sf"/>
</dbReference>
<evidence type="ECO:0000256" key="1">
    <source>
        <dbReference type="ARBA" id="ARBA00022801"/>
    </source>
</evidence>
<dbReference type="SMART" id="SM00331">
    <property type="entry name" value="PP2C_SIG"/>
    <property type="match status" value="1"/>
</dbReference>
<gene>
    <name evidence="4" type="primary">rsbU_1</name>
    <name evidence="4" type="ORF">TBK1r_02130</name>
</gene>
<dbReference type="InterPro" id="IPR052016">
    <property type="entry name" value="Bact_Sigma-Reg"/>
</dbReference>
<keyword evidence="5" id="KW-1185">Reference proteome</keyword>
<dbReference type="EC" id="3.1.3.3" evidence="4"/>
<evidence type="ECO:0000256" key="2">
    <source>
        <dbReference type="SAM" id="Coils"/>
    </source>
</evidence>
<organism evidence="4 5">
    <name type="scientific">Stieleria magnilauensis</name>
    <dbReference type="NCBI Taxonomy" id="2527963"/>
    <lineage>
        <taxon>Bacteria</taxon>
        <taxon>Pseudomonadati</taxon>
        <taxon>Planctomycetota</taxon>
        <taxon>Planctomycetia</taxon>
        <taxon>Pirellulales</taxon>
        <taxon>Pirellulaceae</taxon>
        <taxon>Stieleria</taxon>
    </lineage>
</organism>
<dbReference type="RefSeq" id="WP_145207118.1">
    <property type="nucleotide sequence ID" value="NZ_CP036432.1"/>
</dbReference>